<evidence type="ECO:0000313" key="1">
    <source>
        <dbReference type="EMBL" id="VDN06700.1"/>
    </source>
</evidence>
<evidence type="ECO:0000313" key="2">
    <source>
        <dbReference type="Proteomes" id="UP000276776"/>
    </source>
</evidence>
<gene>
    <name evidence="1" type="ORF">TCLT_LOCUS9095</name>
</gene>
<reference evidence="1 2" key="1">
    <citation type="submission" date="2018-11" db="EMBL/GenBank/DDBJ databases">
        <authorList>
            <consortium name="Pathogen Informatics"/>
        </authorList>
    </citation>
    <scope>NUCLEOTIDE SEQUENCE [LARGE SCALE GENOMIC DNA]</scope>
</reference>
<name>A0A3P7KYZ9_THECL</name>
<dbReference type="AlphaFoldDB" id="A0A3P7KYZ9"/>
<dbReference type="OrthoDB" id="5844508at2759"/>
<organism evidence="1 2">
    <name type="scientific">Thelazia callipaeda</name>
    <name type="common">Oriental eyeworm</name>
    <name type="synonym">Parasitic nematode</name>
    <dbReference type="NCBI Taxonomy" id="103827"/>
    <lineage>
        <taxon>Eukaryota</taxon>
        <taxon>Metazoa</taxon>
        <taxon>Ecdysozoa</taxon>
        <taxon>Nematoda</taxon>
        <taxon>Chromadorea</taxon>
        <taxon>Rhabditida</taxon>
        <taxon>Spirurina</taxon>
        <taxon>Spiruromorpha</taxon>
        <taxon>Thelazioidea</taxon>
        <taxon>Thelaziidae</taxon>
        <taxon>Thelazia</taxon>
    </lineage>
</organism>
<keyword evidence="2" id="KW-1185">Reference proteome</keyword>
<proteinExistence type="predicted"/>
<dbReference type="Proteomes" id="UP000276776">
    <property type="component" value="Unassembled WGS sequence"/>
</dbReference>
<accession>A0A3P7KYZ9</accession>
<sequence length="131" mass="14439">MWEIGHLPNHINLSSYDVHAVKTLIGYIQNEEQKNIKLSFYALADLLDLSRSLLIPGLLKQLEAVLIDLATQKIDALMQALIIVGGERSICGGLAARLKIEAIAAAQFHVLVAHKLFGYIPPIIFANIISR</sequence>
<dbReference type="EMBL" id="UYYF01004731">
    <property type="protein sequence ID" value="VDN06700.1"/>
    <property type="molecule type" value="Genomic_DNA"/>
</dbReference>
<protein>
    <submittedName>
        <fullName evidence="1">Uncharacterized protein</fullName>
    </submittedName>
</protein>